<name>A0A3P6CQ59_BRAOL</name>
<feature type="compositionally biased region" description="Basic and acidic residues" evidence="1">
    <location>
        <begin position="1"/>
        <end position="19"/>
    </location>
</feature>
<sequence length="233" mass="27012">MNESVAEEKNEHVTEKENEPVADGNDDNGDDVVQDVGDGGDDGIFKAVFEEGSMAKIDKEEYKNFEEKKEEAKREAEESEEEGVIEEDADYPDTPLESDEEWKQWDKEKEKRDGKRKSKFHGNLEKEPYFWLFQKFNSGLEFKDQLLKYSLKTQFDVKMARSDANRIAVALYCSFEPPINKWMVKVCQLCYNHGKSSRVSMLKQGMIASLFREELRRNISLPAAVIKDTTKER</sequence>
<feature type="compositionally biased region" description="Acidic residues" evidence="1">
    <location>
        <begin position="24"/>
        <end position="41"/>
    </location>
</feature>
<feature type="compositionally biased region" description="Basic and acidic residues" evidence="1">
    <location>
        <begin position="101"/>
        <end position="113"/>
    </location>
</feature>
<organism evidence="2">
    <name type="scientific">Brassica oleracea</name>
    <name type="common">Wild cabbage</name>
    <dbReference type="NCBI Taxonomy" id="3712"/>
    <lineage>
        <taxon>Eukaryota</taxon>
        <taxon>Viridiplantae</taxon>
        <taxon>Streptophyta</taxon>
        <taxon>Embryophyta</taxon>
        <taxon>Tracheophyta</taxon>
        <taxon>Spermatophyta</taxon>
        <taxon>Magnoliopsida</taxon>
        <taxon>eudicotyledons</taxon>
        <taxon>Gunneridae</taxon>
        <taxon>Pentapetalae</taxon>
        <taxon>rosids</taxon>
        <taxon>malvids</taxon>
        <taxon>Brassicales</taxon>
        <taxon>Brassicaceae</taxon>
        <taxon>Brassiceae</taxon>
        <taxon>Brassica</taxon>
    </lineage>
</organism>
<feature type="region of interest" description="Disordered" evidence="1">
    <location>
        <begin position="59"/>
        <end position="117"/>
    </location>
</feature>
<feature type="region of interest" description="Disordered" evidence="1">
    <location>
        <begin position="1"/>
        <end position="44"/>
    </location>
</feature>
<dbReference type="AlphaFoldDB" id="A0A3P6CQ59"/>
<feature type="compositionally biased region" description="Acidic residues" evidence="1">
    <location>
        <begin position="77"/>
        <end position="100"/>
    </location>
</feature>
<reference evidence="2" key="1">
    <citation type="submission" date="2018-11" db="EMBL/GenBank/DDBJ databases">
        <authorList>
            <consortium name="Genoscope - CEA"/>
            <person name="William W."/>
        </authorList>
    </citation>
    <scope>NUCLEOTIDE SEQUENCE</scope>
</reference>
<dbReference type="EMBL" id="LR031873">
    <property type="protein sequence ID" value="VDD12291.1"/>
    <property type="molecule type" value="Genomic_DNA"/>
</dbReference>
<evidence type="ECO:0000313" key="2">
    <source>
        <dbReference type="EMBL" id="VDD12291.1"/>
    </source>
</evidence>
<proteinExistence type="predicted"/>
<accession>A0A3P6CQ59</accession>
<protein>
    <submittedName>
        <fullName evidence="2">Uncharacterized protein</fullName>
    </submittedName>
</protein>
<evidence type="ECO:0000256" key="1">
    <source>
        <dbReference type="SAM" id="MobiDB-lite"/>
    </source>
</evidence>
<gene>
    <name evidence="2" type="ORF">BOLC4T26575H</name>
</gene>
<feature type="compositionally biased region" description="Basic and acidic residues" evidence="1">
    <location>
        <begin position="59"/>
        <end position="76"/>
    </location>
</feature>